<dbReference type="InterPro" id="IPR005147">
    <property type="entry name" value="tRNA_synthase_B5-dom"/>
</dbReference>
<evidence type="ECO:0000256" key="13">
    <source>
        <dbReference type="ARBA" id="ARBA00023146"/>
    </source>
</evidence>
<dbReference type="InterPro" id="IPR020825">
    <property type="entry name" value="Phe-tRNA_synthase-like_B3/B4"/>
</dbReference>
<protein>
    <recommendedName>
        <fullName evidence="15">Phenylalanine--tRNA ligase beta subunit</fullName>
        <ecNumber evidence="15">6.1.1.20</ecNumber>
    </recommendedName>
    <alternativeName>
        <fullName evidence="15">Phenylalanyl-tRNA synthetase beta subunit</fullName>
        <shortName evidence="15">PheRS</shortName>
    </alternativeName>
</protein>
<dbReference type="SUPFAM" id="SSF56037">
    <property type="entry name" value="PheT/TilS domain"/>
    <property type="match status" value="1"/>
</dbReference>
<reference evidence="21" key="1">
    <citation type="submission" date="2017-04" db="EMBL/GenBank/DDBJ databases">
        <title>Finegoldia magna isolated from orthopedic joint implant-associated infections.</title>
        <authorList>
            <person name="Bjorklund S."/>
            <person name="Bruggemann H."/>
            <person name="Jensen A."/>
            <person name="Hellmark B."/>
            <person name="Soderquist B."/>
        </authorList>
    </citation>
    <scope>NUCLEOTIDE SEQUENCE [LARGE SCALE GENOMIC DNA]</scope>
    <source>
        <strain evidence="21">CCUG 54800</strain>
    </source>
</reference>
<evidence type="ECO:0000256" key="1">
    <source>
        <dbReference type="ARBA" id="ARBA00004496"/>
    </source>
</evidence>
<evidence type="ECO:0000256" key="16">
    <source>
        <dbReference type="PROSITE-ProRule" id="PRU00209"/>
    </source>
</evidence>
<dbReference type="CDD" id="cd00769">
    <property type="entry name" value="PheRS_beta_core"/>
    <property type="match status" value="1"/>
</dbReference>
<dbReference type="InterPro" id="IPR036690">
    <property type="entry name" value="Fdx_antiC-bd_sf"/>
</dbReference>
<evidence type="ECO:0000313" key="21">
    <source>
        <dbReference type="Proteomes" id="UP000215413"/>
    </source>
</evidence>
<dbReference type="SMART" id="SM00896">
    <property type="entry name" value="FDX-ACB"/>
    <property type="match status" value="1"/>
</dbReference>
<dbReference type="Gene3D" id="3.30.930.10">
    <property type="entry name" value="Bira Bifunctional Protein, Domain 2"/>
    <property type="match status" value="1"/>
</dbReference>
<dbReference type="NCBIfam" id="TIGR00472">
    <property type="entry name" value="pheT_bact"/>
    <property type="match status" value="1"/>
</dbReference>
<evidence type="ECO:0000259" key="17">
    <source>
        <dbReference type="PROSITE" id="PS50886"/>
    </source>
</evidence>
<dbReference type="PANTHER" id="PTHR10947">
    <property type="entry name" value="PHENYLALANYL-TRNA SYNTHETASE BETA CHAIN AND LEUCINE-RICH REPEAT-CONTAINING PROTEIN 47"/>
    <property type="match status" value="1"/>
</dbReference>
<evidence type="ECO:0000256" key="8">
    <source>
        <dbReference type="ARBA" id="ARBA00022741"/>
    </source>
</evidence>
<dbReference type="SUPFAM" id="SSF46955">
    <property type="entry name" value="Putative DNA-binding domain"/>
    <property type="match status" value="1"/>
</dbReference>
<dbReference type="GO" id="GO:0009328">
    <property type="term" value="C:phenylalanine-tRNA ligase complex"/>
    <property type="evidence" value="ECO:0007669"/>
    <property type="project" value="TreeGrafter"/>
</dbReference>
<dbReference type="EMBL" id="NDYC01000019">
    <property type="protein sequence ID" value="OXZ27659.1"/>
    <property type="molecule type" value="Genomic_DNA"/>
</dbReference>
<dbReference type="InterPro" id="IPR045864">
    <property type="entry name" value="aa-tRNA-synth_II/BPL/LPL"/>
</dbReference>
<evidence type="ECO:0000259" key="19">
    <source>
        <dbReference type="PROSITE" id="PS51483"/>
    </source>
</evidence>
<dbReference type="Pfam" id="PF03484">
    <property type="entry name" value="B5"/>
    <property type="match status" value="1"/>
</dbReference>
<dbReference type="InterPro" id="IPR045060">
    <property type="entry name" value="Phe-tRNA-ligase_IIc_bsu"/>
</dbReference>
<dbReference type="InterPro" id="IPR004532">
    <property type="entry name" value="Phe-tRNA-ligase_IIc_bsu_bact"/>
</dbReference>
<dbReference type="InterPro" id="IPR005146">
    <property type="entry name" value="B3/B4_tRNA-bd"/>
</dbReference>
<evidence type="ECO:0000256" key="12">
    <source>
        <dbReference type="ARBA" id="ARBA00022917"/>
    </source>
</evidence>
<feature type="binding site" evidence="15">
    <location>
        <position position="465"/>
    </location>
    <ligand>
        <name>Mg(2+)</name>
        <dbReference type="ChEBI" id="CHEBI:18420"/>
        <note>shared with alpha subunit</note>
    </ligand>
</feature>
<feature type="domain" description="TRNA-binding" evidence="17">
    <location>
        <begin position="40"/>
        <end position="153"/>
    </location>
</feature>
<comment type="caution">
    <text evidence="20">The sequence shown here is derived from an EMBL/GenBank/DDBJ whole genome shotgun (WGS) entry which is preliminary data.</text>
</comment>
<dbReference type="GO" id="GO:0006432">
    <property type="term" value="P:phenylalanyl-tRNA aminoacylation"/>
    <property type="evidence" value="ECO:0007669"/>
    <property type="project" value="UniProtKB-UniRule"/>
</dbReference>
<dbReference type="GO" id="GO:0000287">
    <property type="term" value="F:magnesium ion binding"/>
    <property type="evidence" value="ECO:0007669"/>
    <property type="project" value="UniProtKB-UniRule"/>
</dbReference>
<proteinExistence type="inferred from homology"/>
<dbReference type="Pfam" id="PF17759">
    <property type="entry name" value="tRNA_synthFbeta"/>
    <property type="match status" value="1"/>
</dbReference>
<evidence type="ECO:0000313" key="20">
    <source>
        <dbReference type="EMBL" id="OXZ27659.1"/>
    </source>
</evidence>
<feature type="domain" description="FDX-ACB" evidence="18">
    <location>
        <begin position="696"/>
        <end position="789"/>
    </location>
</feature>
<dbReference type="AlphaFoldDB" id="A0A233V5I8"/>
<keyword evidence="5 16" id="KW-0820">tRNA-binding</keyword>
<dbReference type="SUPFAM" id="SSF54991">
    <property type="entry name" value="Anticodon-binding domain of PheRS"/>
    <property type="match status" value="1"/>
</dbReference>
<dbReference type="Gene3D" id="2.40.50.140">
    <property type="entry name" value="Nucleic acid-binding proteins"/>
    <property type="match status" value="1"/>
</dbReference>
<dbReference type="InterPro" id="IPR033714">
    <property type="entry name" value="tRNA_bind_bactPheRS"/>
</dbReference>
<keyword evidence="11 16" id="KW-0694">RNA-binding</keyword>
<dbReference type="FunFam" id="3.30.70.380:FF:000001">
    <property type="entry name" value="Phenylalanine--tRNA ligase beta subunit"/>
    <property type="match status" value="1"/>
</dbReference>
<keyword evidence="12 15" id="KW-0648">Protein biosynthesis</keyword>
<dbReference type="RefSeq" id="WP_094205767.1">
    <property type="nucleotide sequence ID" value="NZ_NDYC01000019.1"/>
</dbReference>
<keyword evidence="8 15" id="KW-0547">Nucleotide-binding</keyword>
<dbReference type="InterPro" id="IPR002547">
    <property type="entry name" value="tRNA-bd_dom"/>
</dbReference>
<comment type="subunit">
    <text evidence="3 15">Tetramer of two alpha and two beta subunits.</text>
</comment>
<comment type="similarity">
    <text evidence="2 15">Belongs to the phenylalanyl-tRNA synthetase beta subunit family. Type 1 subfamily.</text>
</comment>
<accession>A0A233V5I8</accession>
<evidence type="ECO:0000259" key="18">
    <source>
        <dbReference type="PROSITE" id="PS51447"/>
    </source>
</evidence>
<dbReference type="PANTHER" id="PTHR10947:SF0">
    <property type="entry name" value="PHENYLALANINE--TRNA LIGASE BETA SUBUNIT"/>
    <property type="match status" value="1"/>
</dbReference>
<dbReference type="Pfam" id="PF03483">
    <property type="entry name" value="B3_4"/>
    <property type="match status" value="1"/>
</dbReference>
<dbReference type="SUPFAM" id="SSF55681">
    <property type="entry name" value="Class II aaRS and biotin synthetases"/>
    <property type="match status" value="1"/>
</dbReference>
<dbReference type="GO" id="GO:0140096">
    <property type="term" value="F:catalytic activity, acting on a protein"/>
    <property type="evidence" value="ECO:0007669"/>
    <property type="project" value="UniProtKB-ARBA"/>
</dbReference>
<dbReference type="SUPFAM" id="SSF50249">
    <property type="entry name" value="Nucleic acid-binding proteins"/>
    <property type="match status" value="1"/>
</dbReference>
<name>A0A233V5I8_FINMA</name>
<dbReference type="GO" id="GO:0004826">
    <property type="term" value="F:phenylalanine-tRNA ligase activity"/>
    <property type="evidence" value="ECO:0007669"/>
    <property type="project" value="UniProtKB-UniRule"/>
</dbReference>
<feature type="domain" description="B5" evidence="19">
    <location>
        <begin position="405"/>
        <end position="481"/>
    </location>
</feature>
<keyword evidence="13 15" id="KW-0030">Aminoacyl-tRNA synthetase</keyword>
<comment type="cofactor">
    <cofactor evidence="15">
        <name>Mg(2+)</name>
        <dbReference type="ChEBI" id="CHEBI:18420"/>
    </cofactor>
    <text evidence="15">Binds 2 magnesium ions per tetramer.</text>
</comment>
<organism evidence="20 21">
    <name type="scientific">Finegoldia magna</name>
    <name type="common">Peptostreptococcus magnus</name>
    <dbReference type="NCBI Taxonomy" id="1260"/>
    <lineage>
        <taxon>Bacteria</taxon>
        <taxon>Bacillati</taxon>
        <taxon>Bacillota</taxon>
        <taxon>Tissierellia</taxon>
        <taxon>Tissierellales</taxon>
        <taxon>Peptoniphilaceae</taxon>
        <taxon>Finegoldia</taxon>
    </lineage>
</organism>
<dbReference type="HAMAP" id="MF_00283">
    <property type="entry name" value="Phe_tRNA_synth_beta1"/>
    <property type="match status" value="1"/>
</dbReference>
<keyword evidence="6 15" id="KW-0436">Ligase</keyword>
<evidence type="ECO:0000256" key="3">
    <source>
        <dbReference type="ARBA" id="ARBA00011209"/>
    </source>
</evidence>
<evidence type="ECO:0000256" key="10">
    <source>
        <dbReference type="ARBA" id="ARBA00022842"/>
    </source>
</evidence>
<dbReference type="Pfam" id="PF03147">
    <property type="entry name" value="FDX-ACB"/>
    <property type="match status" value="1"/>
</dbReference>
<dbReference type="PROSITE" id="PS50886">
    <property type="entry name" value="TRBD"/>
    <property type="match status" value="1"/>
</dbReference>
<evidence type="ECO:0000256" key="9">
    <source>
        <dbReference type="ARBA" id="ARBA00022840"/>
    </source>
</evidence>
<keyword evidence="9 15" id="KW-0067">ATP-binding</keyword>
<dbReference type="InterPro" id="IPR005121">
    <property type="entry name" value="Fdx_antiC-bd"/>
</dbReference>
<dbReference type="GO" id="GO:0016740">
    <property type="term" value="F:transferase activity"/>
    <property type="evidence" value="ECO:0007669"/>
    <property type="project" value="UniProtKB-ARBA"/>
</dbReference>
<evidence type="ECO:0000256" key="2">
    <source>
        <dbReference type="ARBA" id="ARBA00008653"/>
    </source>
</evidence>
<evidence type="ECO:0000256" key="15">
    <source>
        <dbReference type="HAMAP-Rule" id="MF_00283"/>
    </source>
</evidence>
<dbReference type="InterPro" id="IPR012340">
    <property type="entry name" value="NA-bd_OB-fold"/>
</dbReference>
<dbReference type="Gene3D" id="3.30.56.10">
    <property type="match status" value="2"/>
</dbReference>
<evidence type="ECO:0000256" key="11">
    <source>
        <dbReference type="ARBA" id="ARBA00022884"/>
    </source>
</evidence>
<dbReference type="GO" id="GO:0005524">
    <property type="term" value="F:ATP binding"/>
    <property type="evidence" value="ECO:0007669"/>
    <property type="project" value="UniProtKB-UniRule"/>
</dbReference>
<dbReference type="InterPro" id="IPR041616">
    <property type="entry name" value="PheRS_beta_core"/>
</dbReference>
<gene>
    <name evidence="15" type="primary">pheT</name>
    <name evidence="20" type="ORF">B9N49_04850</name>
</gene>
<dbReference type="CDD" id="cd02796">
    <property type="entry name" value="tRNA_bind_bactPheRS"/>
    <property type="match status" value="1"/>
</dbReference>
<evidence type="ECO:0000256" key="5">
    <source>
        <dbReference type="ARBA" id="ARBA00022555"/>
    </source>
</evidence>
<keyword evidence="4 15" id="KW-0963">Cytoplasm</keyword>
<keyword evidence="7 15" id="KW-0479">Metal-binding</keyword>
<dbReference type="Gene3D" id="3.50.40.10">
    <property type="entry name" value="Phenylalanyl-trna Synthetase, Chain B, domain 3"/>
    <property type="match status" value="1"/>
</dbReference>
<dbReference type="SMART" id="SM00873">
    <property type="entry name" value="B3_4"/>
    <property type="match status" value="1"/>
</dbReference>
<comment type="catalytic activity">
    <reaction evidence="14 15">
        <text>tRNA(Phe) + L-phenylalanine + ATP = L-phenylalanyl-tRNA(Phe) + AMP + diphosphate + H(+)</text>
        <dbReference type="Rhea" id="RHEA:19413"/>
        <dbReference type="Rhea" id="RHEA-COMP:9668"/>
        <dbReference type="Rhea" id="RHEA-COMP:9699"/>
        <dbReference type="ChEBI" id="CHEBI:15378"/>
        <dbReference type="ChEBI" id="CHEBI:30616"/>
        <dbReference type="ChEBI" id="CHEBI:33019"/>
        <dbReference type="ChEBI" id="CHEBI:58095"/>
        <dbReference type="ChEBI" id="CHEBI:78442"/>
        <dbReference type="ChEBI" id="CHEBI:78531"/>
        <dbReference type="ChEBI" id="CHEBI:456215"/>
        <dbReference type="EC" id="6.1.1.20"/>
    </reaction>
</comment>
<dbReference type="EC" id="6.1.1.20" evidence="15"/>
<feature type="binding site" evidence="15">
    <location>
        <position position="468"/>
    </location>
    <ligand>
        <name>Mg(2+)</name>
        <dbReference type="ChEBI" id="CHEBI:18420"/>
        <note>shared with alpha subunit</note>
    </ligand>
</feature>
<feature type="binding site" evidence="15">
    <location>
        <position position="459"/>
    </location>
    <ligand>
        <name>Mg(2+)</name>
        <dbReference type="ChEBI" id="CHEBI:18420"/>
        <note>shared with alpha subunit</note>
    </ligand>
</feature>
<evidence type="ECO:0000256" key="4">
    <source>
        <dbReference type="ARBA" id="ARBA00022490"/>
    </source>
</evidence>
<dbReference type="InterPro" id="IPR009061">
    <property type="entry name" value="DNA-bd_dom_put_sf"/>
</dbReference>
<evidence type="ECO:0000256" key="7">
    <source>
        <dbReference type="ARBA" id="ARBA00022723"/>
    </source>
</evidence>
<sequence>MLLPINWLKDYVDVDESIKTITDRLSETGSHVESVIDKSKYLNDKLIVAQIKKIDKHPNADRLSIVTLDTGNSEIEVVTGAKNIKEDMFVCYAQVGATLPGGIVLKEADLKGIMSPGMLTSFEEMGFETSVVDKNSKDGIAVLSENEIGETVTEALEINEPIIEFEITPNRPDCLSVLGMAREYAASFGKKIKYPSIEIKNFDEDINDYVNSVDIQTNKCTRYVARVVKNVKIGDSPQWLKNRLIQSGIRPINNIVDITNFVMLETGQPIHAYDLDKIADKKIIVKESGSQKFTTLDDVERELSDDIIICDGENTLGIAGIMGGFDSEITSDTTNVLIEAASFDSDIIRLSSRRLSLRTDASTRFEKGVSQQLCDLASLRVCKLIEDITNATVINNSIDMITCEEKLEDVELSYKKCNDLLGSDISNEEIKNILKLLEFKIVSEDDEKIKVKVPFHRQDVSIYQDLIEEVGRIYTFEKIGAKPLIGKLKRGVKSEERIAIDNTKKALYSMNTFEVLSYSFISPKSYSKAMVEMDDDKLIKLINPLGEDFSVMRSTIIPNILDILSKNYKNKIKDICVYELGNTFHLVGNERIETKKLALGMYGDYDFYDVRSMILALFNELGIDNYEIVKNKDNKTYHSGRCADIFVNGELSATFGEISYEVRDNYDFDNRVYVGEIHFTELIKHMDFKKLYSPISKYPSIERDIALVVDRELESIEIEKEILKHSNGIIKDVYLFDEYKGEHVDNDKKSLAYRIIYQSKDETLKDKTIEKIQEEILNSLEQKFNATLRK</sequence>
<dbReference type="PROSITE" id="PS51483">
    <property type="entry name" value="B5"/>
    <property type="match status" value="1"/>
</dbReference>
<dbReference type="Pfam" id="PF01588">
    <property type="entry name" value="tRNA_bind"/>
    <property type="match status" value="1"/>
</dbReference>
<dbReference type="GO" id="GO:0000049">
    <property type="term" value="F:tRNA binding"/>
    <property type="evidence" value="ECO:0007669"/>
    <property type="project" value="UniProtKB-UniRule"/>
</dbReference>
<comment type="subcellular location">
    <subcellularLocation>
        <location evidence="1 15">Cytoplasm</location>
    </subcellularLocation>
</comment>
<dbReference type="SMART" id="SM00874">
    <property type="entry name" value="B5"/>
    <property type="match status" value="1"/>
</dbReference>
<dbReference type="Proteomes" id="UP000215413">
    <property type="component" value="Unassembled WGS sequence"/>
</dbReference>
<dbReference type="Gene3D" id="3.30.70.380">
    <property type="entry name" value="Ferrodoxin-fold anticodon-binding domain"/>
    <property type="match status" value="1"/>
</dbReference>
<evidence type="ECO:0000256" key="14">
    <source>
        <dbReference type="ARBA" id="ARBA00049255"/>
    </source>
</evidence>
<feature type="binding site" evidence="15">
    <location>
        <position position="469"/>
    </location>
    <ligand>
        <name>Mg(2+)</name>
        <dbReference type="ChEBI" id="CHEBI:18420"/>
        <note>shared with alpha subunit</note>
    </ligand>
</feature>
<dbReference type="PROSITE" id="PS51447">
    <property type="entry name" value="FDX_ACB"/>
    <property type="match status" value="1"/>
</dbReference>
<evidence type="ECO:0000256" key="6">
    <source>
        <dbReference type="ARBA" id="ARBA00022598"/>
    </source>
</evidence>
<keyword evidence="10 15" id="KW-0460">Magnesium</keyword>